<dbReference type="Proteomes" id="UP000095287">
    <property type="component" value="Unplaced"/>
</dbReference>
<protein>
    <submittedName>
        <fullName evidence="4">Protein kinase domain-containing protein</fullName>
    </submittedName>
</protein>
<dbReference type="PROSITE" id="PS50011">
    <property type="entry name" value="PROTEIN_KINASE_DOM"/>
    <property type="match status" value="1"/>
</dbReference>
<reference evidence="4" key="1">
    <citation type="submission" date="2016-11" db="UniProtKB">
        <authorList>
            <consortium name="WormBaseParasite"/>
        </authorList>
    </citation>
    <scope>IDENTIFICATION</scope>
</reference>
<name>A0A1I7Z3M4_9BILA</name>
<dbReference type="AlphaFoldDB" id="A0A1I7Z3M4"/>
<evidence type="ECO:0000313" key="3">
    <source>
        <dbReference type="Proteomes" id="UP000095287"/>
    </source>
</evidence>
<dbReference type="SUPFAM" id="SSF56112">
    <property type="entry name" value="Protein kinase-like (PK-like)"/>
    <property type="match status" value="1"/>
</dbReference>
<accession>A0A1I7Z3M4</accession>
<dbReference type="PANTHER" id="PTHR11909">
    <property type="entry name" value="CASEIN KINASE-RELATED"/>
    <property type="match status" value="1"/>
</dbReference>
<organism evidence="3 4">
    <name type="scientific">Steinernema glaseri</name>
    <dbReference type="NCBI Taxonomy" id="37863"/>
    <lineage>
        <taxon>Eukaryota</taxon>
        <taxon>Metazoa</taxon>
        <taxon>Ecdysozoa</taxon>
        <taxon>Nematoda</taxon>
        <taxon>Chromadorea</taxon>
        <taxon>Rhabditida</taxon>
        <taxon>Tylenchina</taxon>
        <taxon>Panagrolaimomorpha</taxon>
        <taxon>Strongyloidoidea</taxon>
        <taxon>Steinernematidae</taxon>
        <taxon>Steinernema</taxon>
    </lineage>
</organism>
<proteinExistence type="predicted"/>
<dbReference type="GO" id="GO:0005524">
    <property type="term" value="F:ATP binding"/>
    <property type="evidence" value="ECO:0007669"/>
    <property type="project" value="InterPro"/>
</dbReference>
<feature type="domain" description="Protein kinase" evidence="2">
    <location>
        <begin position="105"/>
        <end position="371"/>
    </location>
</feature>
<feature type="region of interest" description="Disordered" evidence="1">
    <location>
        <begin position="1"/>
        <end position="82"/>
    </location>
</feature>
<dbReference type="InterPro" id="IPR050235">
    <property type="entry name" value="CK1_Ser-Thr_kinase"/>
</dbReference>
<dbReference type="InterPro" id="IPR000719">
    <property type="entry name" value="Prot_kinase_dom"/>
</dbReference>
<feature type="compositionally biased region" description="Basic and acidic residues" evidence="1">
    <location>
        <begin position="17"/>
        <end position="67"/>
    </location>
</feature>
<dbReference type="WBParaSite" id="L893_g22283.t1">
    <property type="protein sequence ID" value="L893_g22283.t1"/>
    <property type="gene ID" value="L893_g22283"/>
</dbReference>
<keyword evidence="3" id="KW-1185">Reference proteome</keyword>
<dbReference type="GO" id="GO:0004672">
    <property type="term" value="F:protein kinase activity"/>
    <property type="evidence" value="ECO:0007669"/>
    <property type="project" value="InterPro"/>
</dbReference>
<evidence type="ECO:0000259" key="2">
    <source>
        <dbReference type="PROSITE" id="PS50011"/>
    </source>
</evidence>
<evidence type="ECO:0000256" key="1">
    <source>
        <dbReference type="SAM" id="MobiDB-lite"/>
    </source>
</evidence>
<dbReference type="Pfam" id="PF00069">
    <property type="entry name" value="Pkinase"/>
    <property type="match status" value="1"/>
</dbReference>
<dbReference type="SMART" id="SM00220">
    <property type="entry name" value="S_TKc"/>
    <property type="match status" value="1"/>
</dbReference>
<sequence length="395" mass="45888">MAKEKSEKRVKKSRKEKRGDSRKEKNPAASSDKSKKKEKCSKEKIEKKSQENVEDKKQADKESKCERNFTALEPLPNEMPSRMRNADLAEQLPKFYKGDRIARFLVEDRIDPDAEFGCVYQVSDETGTYAMKLEKCDETVPVLRIEVYVLTLLRKRGGGRHFTTIHDKGQHDGINFCVMTLCGQSLLQLRKEYTTGKFSLGCGISVAIQCLEALEDLHSIGYIHRDVSPSNFAIGRAELKEERKIYMLDFGFARKYVFDNGDLKKPRDKPSPFHGNPRYAPRSAYLDRELSRADDIESWFYMTVEMVKGFLPWGNCRDPKDIYELQMASRHGLELRQLLGGLPLEFLDIMKLVDKLKFYDRPRYSEIYGLLRNCMLTMHIDEFPYDWEKAVPEKK</sequence>
<evidence type="ECO:0000313" key="4">
    <source>
        <dbReference type="WBParaSite" id="L893_g22283.t1"/>
    </source>
</evidence>
<dbReference type="InterPro" id="IPR011009">
    <property type="entry name" value="Kinase-like_dom_sf"/>
</dbReference>
<dbReference type="Gene3D" id="1.10.510.10">
    <property type="entry name" value="Transferase(Phosphotransferase) domain 1"/>
    <property type="match status" value="1"/>
</dbReference>